<gene>
    <name evidence="1" type="ORF">H8S54_02640</name>
</gene>
<dbReference type="AlphaFoldDB" id="A0A8I0DQX6"/>
<evidence type="ECO:0000313" key="2">
    <source>
        <dbReference type="Proteomes" id="UP000652847"/>
    </source>
</evidence>
<dbReference type="EMBL" id="JACOOT010000006">
    <property type="protein sequence ID" value="MBC5650047.1"/>
    <property type="molecule type" value="Genomic_DNA"/>
</dbReference>
<proteinExistence type="predicted"/>
<name>A0A8I0DQX6_9FIRM</name>
<dbReference type="PROSITE" id="PS51257">
    <property type="entry name" value="PROKAR_LIPOPROTEIN"/>
    <property type="match status" value="1"/>
</dbReference>
<dbReference type="InterPro" id="IPR010281">
    <property type="entry name" value="DUF885"/>
</dbReference>
<sequence>MLSTLKKQVHSRQKALIIAALSLIFSACIALPWLFRHAISENARFENFAESLFEKEVSGNVLNLHYSLANPEKQGISRPRASLGTLATDNSNAIRQYEQYEAKLKTFSPAKLSQTNRLTLDMLLLYYHTQASLGEHYLLEEPLGPSLGIQAQLPVLLAEYNFYNNQDITDYLNLLTTTGDYFQSILAFERAKSDTGFFMSDETLDRIQTQCRSFIQDPDSNYMLEIFSQKLKDYGKLSEKDQKQLNQAHRQILKEKVLPAYQKLIEGLEQLRGTGKNSGGLSNFSGGKEYYQYLLQSKVGIYLPVKQLEQRLTQQLSADSREISLLLKKYPDLFSQQSQNTDLPAMEPETIVNLLQEKIRQDFPETPAVGFEIRTVHKSMEEFLSPAFYLTPPMDTGSPNVIYINNGRSISNLELFTTLAHEGFPGHLYQTVYFARQNPAHIRYLIDSGGYVEGWATYVESYAYDYAAQYLSRENTTQESQRQAASEAIPSAALTRAAWLNRSVNLCIYSLLDIGIHYRGWTPSQAARFLNAFGIRDASAISEIYRYIVETPANYLKYYVGYLNFLDLKEEQQTLLGEDFDLKAFHQQILAIGPVQFPVLKKYINQAL</sequence>
<dbReference type="PANTHER" id="PTHR33361:SF2">
    <property type="entry name" value="DUF885 DOMAIN-CONTAINING PROTEIN"/>
    <property type="match status" value="1"/>
</dbReference>
<organism evidence="1 2">
    <name type="scientific">Blautia segnis</name>
    <dbReference type="NCBI Taxonomy" id="2763030"/>
    <lineage>
        <taxon>Bacteria</taxon>
        <taxon>Bacillati</taxon>
        <taxon>Bacillota</taxon>
        <taxon>Clostridia</taxon>
        <taxon>Lachnospirales</taxon>
        <taxon>Lachnospiraceae</taxon>
        <taxon>Blautia</taxon>
    </lineage>
</organism>
<accession>A0A8I0DQX6</accession>
<dbReference type="Pfam" id="PF05960">
    <property type="entry name" value="DUF885"/>
    <property type="match status" value="1"/>
</dbReference>
<protein>
    <submittedName>
        <fullName evidence="1">DUF885 domain-containing protein</fullName>
    </submittedName>
</protein>
<dbReference type="Proteomes" id="UP000652847">
    <property type="component" value="Unassembled WGS sequence"/>
</dbReference>
<dbReference type="RefSeq" id="WP_186900842.1">
    <property type="nucleotide sequence ID" value="NZ_JACOOT010000006.1"/>
</dbReference>
<dbReference type="PANTHER" id="PTHR33361">
    <property type="entry name" value="GLR0591 PROTEIN"/>
    <property type="match status" value="1"/>
</dbReference>
<keyword evidence="2" id="KW-1185">Reference proteome</keyword>
<reference evidence="1 2" key="1">
    <citation type="submission" date="2020-08" db="EMBL/GenBank/DDBJ databases">
        <title>Genome public.</title>
        <authorList>
            <person name="Liu C."/>
            <person name="Sun Q."/>
        </authorList>
    </citation>
    <scope>NUCLEOTIDE SEQUENCE [LARGE SCALE GENOMIC DNA]</scope>
    <source>
        <strain evidence="1 2">BX17</strain>
    </source>
</reference>
<comment type="caution">
    <text evidence="1">The sequence shown here is derived from an EMBL/GenBank/DDBJ whole genome shotgun (WGS) entry which is preliminary data.</text>
</comment>
<evidence type="ECO:0000313" key="1">
    <source>
        <dbReference type="EMBL" id="MBC5650047.1"/>
    </source>
</evidence>